<dbReference type="Gene3D" id="1.10.1750.10">
    <property type="match status" value="1"/>
</dbReference>
<comment type="function">
    <text evidence="8 10">Plays an essential role in the initiation and regulation of chromosomal replication. ATP-DnaA binds to the origin of replication (oriC) to initiate formation of the DNA replication initiation complex once per cell cycle. Binds the DnaA box (a 9 base pair repeat at the origin) and separates the double-stranded (ds)DNA. Forms a right-handed helical filament on oriC DNA; dsDNA binds to the exterior of the filament while single-stranded (ss)DNA is stabiized in the filament's interior. The ATP-DnaA-oriC complex binds and stabilizes one strand of the AT-rich DNA unwinding element (DUE), permitting loading of DNA polymerase. After initiation quickly degrades to an ADP-DnaA complex that is not apt for DNA replication. Binds acidic phospholipids.</text>
</comment>
<dbReference type="InterPro" id="IPR001957">
    <property type="entry name" value="Chromosome_initiator_DnaA"/>
</dbReference>
<evidence type="ECO:0000256" key="10">
    <source>
        <dbReference type="RuleBase" id="RU000577"/>
    </source>
</evidence>
<dbReference type="Gene3D" id="3.30.300.180">
    <property type="match status" value="1"/>
</dbReference>
<evidence type="ECO:0000259" key="12">
    <source>
        <dbReference type="SMART" id="SM00382"/>
    </source>
</evidence>
<keyword evidence="5 8" id="KW-0067">ATP-binding</keyword>
<feature type="domain" description="AAA+ ATPase" evidence="12">
    <location>
        <begin position="131"/>
        <end position="265"/>
    </location>
</feature>
<keyword evidence="3 8" id="KW-0235">DNA replication</keyword>
<dbReference type="InterPro" id="IPR024633">
    <property type="entry name" value="DnaA_N_dom"/>
</dbReference>
<proteinExistence type="inferred from homology"/>
<dbReference type="GO" id="GO:0005886">
    <property type="term" value="C:plasma membrane"/>
    <property type="evidence" value="ECO:0007669"/>
    <property type="project" value="TreeGrafter"/>
</dbReference>
<keyword evidence="6 8" id="KW-0446">Lipid-binding</keyword>
<dbReference type="AlphaFoldDB" id="A0AA48L0L0"/>
<feature type="binding site" evidence="8">
    <location>
        <position position="144"/>
    </location>
    <ligand>
        <name>ATP</name>
        <dbReference type="ChEBI" id="CHEBI:30616"/>
    </ligand>
</feature>
<dbReference type="NCBIfam" id="TIGR00362">
    <property type="entry name" value="DnaA"/>
    <property type="match status" value="1"/>
</dbReference>
<dbReference type="CDD" id="cd06571">
    <property type="entry name" value="Bac_DnaA_C"/>
    <property type="match status" value="1"/>
</dbReference>
<feature type="domain" description="Chromosomal replication initiator DnaA C-terminal" evidence="13">
    <location>
        <begin position="343"/>
        <end position="412"/>
    </location>
</feature>
<dbReference type="GO" id="GO:0008289">
    <property type="term" value="F:lipid binding"/>
    <property type="evidence" value="ECO:0007669"/>
    <property type="project" value="UniProtKB-KW"/>
</dbReference>
<dbReference type="SMART" id="SM00760">
    <property type="entry name" value="Bac_DnaA_C"/>
    <property type="match status" value="1"/>
</dbReference>
<feature type="binding site" evidence="8">
    <location>
        <position position="146"/>
    </location>
    <ligand>
        <name>ATP</name>
        <dbReference type="ChEBI" id="CHEBI:30616"/>
    </ligand>
</feature>
<dbReference type="SUPFAM" id="SSF48295">
    <property type="entry name" value="TrpR-like"/>
    <property type="match status" value="1"/>
</dbReference>
<dbReference type="KEGG" id="ips:CfP315_0001"/>
<comment type="domain">
    <text evidence="8">Domain I is involved in oligomerization and binding regulators, domain II is flexibile and of varying length in different bacteria, domain III forms the AAA+ region, while domain IV binds dsDNA.</text>
</comment>
<feature type="region of interest" description="Domain I, interacts with DnaA modulators" evidence="8">
    <location>
        <begin position="1"/>
        <end position="93"/>
    </location>
</feature>
<keyword evidence="4 8" id="KW-0547">Nucleotide-binding</keyword>
<feature type="binding site" evidence="8">
    <location>
        <position position="142"/>
    </location>
    <ligand>
        <name>ATP</name>
        <dbReference type="ChEBI" id="CHEBI:30616"/>
    </ligand>
</feature>
<evidence type="ECO:0000256" key="3">
    <source>
        <dbReference type="ARBA" id="ARBA00022705"/>
    </source>
</evidence>
<reference evidence="14" key="1">
    <citation type="journal article" date="2023" name="ISME J.">
        <title>Emergence of putative energy parasites within Clostridia revealed by genome analysis of a novel endosymbiotic clade.</title>
        <authorList>
            <person name="Takahashi K."/>
            <person name="Kuwahara H."/>
            <person name="Horikawa Y."/>
            <person name="Izawa K."/>
            <person name="Kato D."/>
            <person name="Inagaki T."/>
            <person name="Yuki M."/>
            <person name="Ohkuma M."/>
            <person name="Hongoh Y."/>
        </authorList>
    </citation>
    <scope>NUCLEOTIDE SEQUENCE</scope>
    <source>
        <strain evidence="14">CfP3-15</strain>
    </source>
</reference>
<dbReference type="InterPro" id="IPR003593">
    <property type="entry name" value="AAA+_ATPase"/>
</dbReference>
<evidence type="ECO:0000256" key="4">
    <source>
        <dbReference type="ARBA" id="ARBA00022741"/>
    </source>
</evidence>
<dbReference type="SMART" id="SM00382">
    <property type="entry name" value="AAA"/>
    <property type="match status" value="1"/>
</dbReference>
<comment type="subcellular location">
    <subcellularLocation>
        <location evidence="8">Cytoplasm</location>
    </subcellularLocation>
</comment>
<feature type="region of interest" description="Domain III, AAA+ region" evidence="8">
    <location>
        <begin position="98"/>
        <end position="314"/>
    </location>
</feature>
<dbReference type="InterPro" id="IPR013317">
    <property type="entry name" value="DnaA_dom"/>
</dbReference>
<dbReference type="Gene3D" id="1.10.8.60">
    <property type="match status" value="1"/>
</dbReference>
<dbReference type="PANTHER" id="PTHR30050:SF2">
    <property type="entry name" value="CHROMOSOMAL REPLICATION INITIATOR PROTEIN DNAA"/>
    <property type="match status" value="1"/>
</dbReference>
<dbReference type="PANTHER" id="PTHR30050">
    <property type="entry name" value="CHROMOSOMAL REPLICATION INITIATOR PROTEIN DNAA"/>
    <property type="match status" value="1"/>
</dbReference>
<evidence type="ECO:0000256" key="1">
    <source>
        <dbReference type="ARBA" id="ARBA00006583"/>
    </source>
</evidence>
<evidence type="ECO:0000256" key="6">
    <source>
        <dbReference type="ARBA" id="ARBA00023121"/>
    </source>
</evidence>
<accession>A0AA48L0L0</accession>
<name>A0AA48L0L0_9FIRM</name>
<evidence type="ECO:0000256" key="5">
    <source>
        <dbReference type="ARBA" id="ARBA00022840"/>
    </source>
</evidence>
<keyword evidence="7 8" id="KW-0238">DNA-binding</keyword>
<dbReference type="GO" id="GO:0005524">
    <property type="term" value="F:ATP binding"/>
    <property type="evidence" value="ECO:0007669"/>
    <property type="project" value="UniProtKB-UniRule"/>
</dbReference>
<evidence type="ECO:0000256" key="11">
    <source>
        <dbReference type="RuleBase" id="RU004227"/>
    </source>
</evidence>
<evidence type="ECO:0000256" key="9">
    <source>
        <dbReference type="NCBIfam" id="TIGR00362"/>
    </source>
</evidence>
<dbReference type="InterPro" id="IPR010921">
    <property type="entry name" value="Trp_repressor/repl_initiator"/>
</dbReference>
<dbReference type="InterPro" id="IPR020591">
    <property type="entry name" value="Chromosome_initiator_DnaA-like"/>
</dbReference>
<gene>
    <name evidence="8" type="primary">dnaA</name>
    <name evidence="14" type="ORF">CfP315_0001</name>
</gene>
<feature type="region of interest" description="Domain IV, binds dsDNA" evidence="8">
    <location>
        <begin position="315"/>
        <end position="436"/>
    </location>
</feature>
<feature type="binding site" evidence="8">
    <location>
        <position position="145"/>
    </location>
    <ligand>
        <name>ATP</name>
        <dbReference type="ChEBI" id="CHEBI:30616"/>
    </ligand>
</feature>
<comment type="caution">
    <text evidence="8">Lacks conserved residue(s) required for the propagation of feature annotation.</text>
</comment>
<dbReference type="GO" id="GO:0003688">
    <property type="term" value="F:DNA replication origin binding"/>
    <property type="evidence" value="ECO:0007669"/>
    <property type="project" value="UniProtKB-UniRule"/>
</dbReference>
<organism evidence="14">
    <name type="scientific">Candidatus Improbicoccus pseudotrichonymphae</name>
    <dbReference type="NCBI Taxonomy" id="3033792"/>
    <lineage>
        <taxon>Bacteria</taxon>
        <taxon>Bacillati</taxon>
        <taxon>Bacillota</taxon>
        <taxon>Clostridia</taxon>
        <taxon>Candidatus Improbicoccus</taxon>
    </lineage>
</organism>
<evidence type="ECO:0000256" key="2">
    <source>
        <dbReference type="ARBA" id="ARBA00022490"/>
    </source>
</evidence>
<dbReference type="InterPro" id="IPR027417">
    <property type="entry name" value="P-loop_NTPase"/>
</dbReference>
<evidence type="ECO:0000313" key="14">
    <source>
        <dbReference type="EMBL" id="BED91515.1"/>
    </source>
</evidence>
<dbReference type="Pfam" id="PF11638">
    <property type="entry name" value="DnaA_N"/>
    <property type="match status" value="1"/>
</dbReference>
<dbReference type="Pfam" id="PF00308">
    <property type="entry name" value="Bac_DnaA"/>
    <property type="match status" value="1"/>
</dbReference>
<protein>
    <recommendedName>
        <fullName evidence="8 9">Chromosomal replication initiator protein DnaA</fullName>
    </recommendedName>
</protein>
<evidence type="ECO:0000256" key="7">
    <source>
        <dbReference type="ARBA" id="ARBA00023125"/>
    </source>
</evidence>
<dbReference type="Proteomes" id="UP001337580">
    <property type="component" value="Chromosome"/>
</dbReference>
<dbReference type="InterPro" id="IPR038454">
    <property type="entry name" value="DnaA_N_sf"/>
</dbReference>
<dbReference type="Gene3D" id="3.40.50.300">
    <property type="entry name" value="P-loop containing nucleotide triphosphate hydrolases"/>
    <property type="match status" value="1"/>
</dbReference>
<evidence type="ECO:0000256" key="8">
    <source>
        <dbReference type="HAMAP-Rule" id="MF_00377"/>
    </source>
</evidence>
<sequence>MRSFSQVWQLILDFCKNKISDIAYRTWFVKIKPLDIDFLQDKASLLVPNDFHKKILENCYMNLLNEAFKEIFDSDFRISLEISDDSSNNNDNNSEEEFDYSEFSFRNFVSGVSNRLAYVSCIRIAEGSMCDSNPLLIYGDSGLGKTHLLYAIKNKIEKKHSKKIVTYIKGEDFTNELIDSIKTNTTLNFKKKYRNSDIFLIDDIQFIAGKESTQEEFFHTFNCLYEAKKQIIITSDKPPKKIKTLENRLCSRFEGGLMIDIKPPDLEHRIAIVKKKSEMFGIEISEKITEMICKKITENIRQIEGVLKKIKAYYLLTKKNISSKMVESMIEEVTSFAKPKANVIEKIINEVARVFDVDPLDVRSLKRTNNISLARHISIYTIREATQASLADLGIEFSGRNHSTMIYSLEKANEIINKNNEIKTAVSDIIKNIKNF</sequence>
<comment type="subunit">
    <text evidence="8">Oligomerizes as a right-handed, spiral filament on DNA at oriC.</text>
</comment>
<dbReference type="SUPFAM" id="SSF52540">
    <property type="entry name" value="P-loop containing nucleoside triphosphate hydrolases"/>
    <property type="match status" value="1"/>
</dbReference>
<dbReference type="GO" id="GO:0006270">
    <property type="term" value="P:DNA replication initiation"/>
    <property type="evidence" value="ECO:0007669"/>
    <property type="project" value="UniProtKB-UniRule"/>
</dbReference>
<dbReference type="PRINTS" id="PR00051">
    <property type="entry name" value="DNAA"/>
</dbReference>
<dbReference type="CDD" id="cd00009">
    <property type="entry name" value="AAA"/>
    <property type="match status" value="1"/>
</dbReference>
<dbReference type="HAMAP" id="MF_00377">
    <property type="entry name" value="DnaA_bact"/>
    <property type="match status" value="1"/>
</dbReference>
<evidence type="ECO:0000259" key="13">
    <source>
        <dbReference type="SMART" id="SM00760"/>
    </source>
</evidence>
<dbReference type="InterPro" id="IPR013159">
    <property type="entry name" value="DnaA_C"/>
</dbReference>
<keyword evidence="2 8" id="KW-0963">Cytoplasm</keyword>
<dbReference type="EMBL" id="AP027924">
    <property type="protein sequence ID" value="BED91515.1"/>
    <property type="molecule type" value="Genomic_DNA"/>
</dbReference>
<dbReference type="GO" id="GO:0006275">
    <property type="term" value="P:regulation of DNA replication"/>
    <property type="evidence" value="ECO:0007669"/>
    <property type="project" value="UniProtKB-UniRule"/>
</dbReference>
<dbReference type="GO" id="GO:0005737">
    <property type="term" value="C:cytoplasm"/>
    <property type="evidence" value="ECO:0007669"/>
    <property type="project" value="UniProtKB-SubCell"/>
</dbReference>
<dbReference type="Pfam" id="PF08299">
    <property type="entry name" value="Bac_DnaA_C"/>
    <property type="match status" value="1"/>
</dbReference>
<comment type="similarity">
    <text evidence="1 8 11">Belongs to the DnaA family.</text>
</comment>